<dbReference type="AlphaFoldDB" id="A0A428UZA8"/>
<dbReference type="EMBL" id="NIZV01000011">
    <property type="protein sequence ID" value="RSM19567.1"/>
    <property type="molecule type" value="Genomic_DNA"/>
</dbReference>
<protein>
    <submittedName>
        <fullName evidence="1">Uncharacterized protein</fullName>
    </submittedName>
</protein>
<evidence type="ECO:0000313" key="2">
    <source>
        <dbReference type="Proteomes" id="UP000288429"/>
    </source>
</evidence>
<name>A0A428UZA8_9HYPO</name>
<reference evidence="1 2" key="1">
    <citation type="submission" date="2017-06" db="EMBL/GenBank/DDBJ databases">
        <title>Cmopartive genomic analysis of Ambrosia Fusariam Clade fungi.</title>
        <authorList>
            <person name="Stajich J.E."/>
            <person name="Carrillo J."/>
            <person name="Kijimoto T."/>
            <person name="Eskalen A."/>
            <person name="O'Donnell K."/>
            <person name="Kasson M."/>
        </authorList>
    </citation>
    <scope>NUCLEOTIDE SEQUENCE [LARGE SCALE GENOMIC DNA]</scope>
    <source>
        <strain evidence="1 2">NRRL 20438</strain>
    </source>
</reference>
<organism evidence="1 2">
    <name type="scientific">Fusarium ambrosium</name>
    <dbReference type="NCBI Taxonomy" id="131363"/>
    <lineage>
        <taxon>Eukaryota</taxon>
        <taxon>Fungi</taxon>
        <taxon>Dikarya</taxon>
        <taxon>Ascomycota</taxon>
        <taxon>Pezizomycotina</taxon>
        <taxon>Sordariomycetes</taxon>
        <taxon>Hypocreomycetidae</taxon>
        <taxon>Hypocreales</taxon>
        <taxon>Nectriaceae</taxon>
        <taxon>Fusarium</taxon>
        <taxon>Fusarium solani species complex</taxon>
    </lineage>
</organism>
<comment type="caution">
    <text evidence="1">The sequence shown here is derived from an EMBL/GenBank/DDBJ whole genome shotgun (WGS) entry which is preliminary data.</text>
</comment>
<dbReference type="Proteomes" id="UP000288429">
    <property type="component" value="Unassembled WGS sequence"/>
</dbReference>
<proteinExistence type="predicted"/>
<evidence type="ECO:0000313" key="1">
    <source>
        <dbReference type="EMBL" id="RSM19567.1"/>
    </source>
</evidence>
<accession>A0A428UZA8</accession>
<gene>
    <name evidence="1" type="ORF">CDV31_001454</name>
</gene>
<keyword evidence="2" id="KW-1185">Reference proteome</keyword>
<sequence length="66" mass="7411">MKMGIKMKTDLGNFIDDSYGVYWISALKVKAAGISCMSALRSLSCWRKRKPDPSIHALQVATIFLF</sequence>